<comment type="caution">
    <text evidence="4">The sequence shown here is derived from an EMBL/GenBank/DDBJ whole genome shotgun (WGS) entry which is preliminary data.</text>
</comment>
<feature type="domain" description="HTH LytTR-type" evidence="3">
    <location>
        <begin position="131"/>
        <end position="202"/>
    </location>
</feature>
<dbReference type="GO" id="GO:0003677">
    <property type="term" value="F:DNA binding"/>
    <property type="evidence" value="ECO:0007669"/>
    <property type="project" value="UniProtKB-KW"/>
</dbReference>
<dbReference type="Proteomes" id="UP001500101">
    <property type="component" value="Unassembled WGS sequence"/>
</dbReference>
<gene>
    <name evidence="4" type="ORF">GCM10022216_21570</name>
</gene>
<reference evidence="5" key="1">
    <citation type="journal article" date="2019" name="Int. J. Syst. Evol. Microbiol.">
        <title>The Global Catalogue of Microorganisms (GCM) 10K type strain sequencing project: providing services to taxonomists for standard genome sequencing and annotation.</title>
        <authorList>
            <consortium name="The Broad Institute Genomics Platform"/>
            <consortium name="The Broad Institute Genome Sequencing Center for Infectious Disease"/>
            <person name="Wu L."/>
            <person name="Ma J."/>
        </authorList>
    </citation>
    <scope>NUCLEOTIDE SEQUENCE [LARGE SCALE GENOMIC DNA]</scope>
    <source>
        <strain evidence="5">JCM 16704</strain>
    </source>
</reference>
<accession>A0ABP7YUC9</accession>
<dbReference type="EMBL" id="BAAAZI010000009">
    <property type="protein sequence ID" value="GAA4141479.1"/>
    <property type="molecule type" value="Genomic_DNA"/>
</dbReference>
<dbReference type="SMART" id="SM00448">
    <property type="entry name" value="REC"/>
    <property type="match status" value="1"/>
</dbReference>
<evidence type="ECO:0000259" key="2">
    <source>
        <dbReference type="PROSITE" id="PS50110"/>
    </source>
</evidence>
<evidence type="ECO:0000259" key="3">
    <source>
        <dbReference type="PROSITE" id="PS50930"/>
    </source>
</evidence>
<keyword evidence="5" id="KW-1185">Reference proteome</keyword>
<dbReference type="InterPro" id="IPR011006">
    <property type="entry name" value="CheY-like_superfamily"/>
</dbReference>
<dbReference type="InterPro" id="IPR007492">
    <property type="entry name" value="LytTR_DNA-bd_dom"/>
</dbReference>
<dbReference type="RefSeq" id="WP_344674724.1">
    <property type="nucleotide sequence ID" value="NZ_BAAAZI010000009.1"/>
</dbReference>
<name>A0ABP7YUC9_9SPHI</name>
<dbReference type="Pfam" id="PF04397">
    <property type="entry name" value="LytTR"/>
    <property type="match status" value="1"/>
</dbReference>
<proteinExistence type="predicted"/>
<dbReference type="InterPro" id="IPR046947">
    <property type="entry name" value="LytR-like"/>
</dbReference>
<feature type="domain" description="Response regulatory" evidence="2">
    <location>
        <begin position="5"/>
        <end position="116"/>
    </location>
</feature>
<evidence type="ECO:0000313" key="4">
    <source>
        <dbReference type="EMBL" id="GAA4141479.1"/>
    </source>
</evidence>
<sequence>MRNVNCLILDDEPMAARLLADYALSMPNLNLIYAGTSVKEALNYLHEENIQLIILDIQMPEINGIELMKLLGTRYDYIISSAYSEYALDSYQFQVVDYLLKPINLDRFYQAIFKYINWKSLQPIIADKDYLQIRADRKDYRIAFDEIVLLEGMKDYIQVILANQKLLVLETMKDIQQRLPEQRFIRIHRSYILPKNSIRSIEGNQVRHANGNCYPIGDTFKDGLLSWFNS</sequence>
<keyword evidence="1" id="KW-0597">Phosphoprotein</keyword>
<organism evidence="4 5">
    <name type="scientific">Sphingobacterium kyonggiense</name>
    <dbReference type="NCBI Taxonomy" id="714075"/>
    <lineage>
        <taxon>Bacteria</taxon>
        <taxon>Pseudomonadati</taxon>
        <taxon>Bacteroidota</taxon>
        <taxon>Sphingobacteriia</taxon>
        <taxon>Sphingobacteriales</taxon>
        <taxon>Sphingobacteriaceae</taxon>
        <taxon>Sphingobacterium</taxon>
    </lineage>
</organism>
<dbReference type="PROSITE" id="PS50110">
    <property type="entry name" value="RESPONSE_REGULATORY"/>
    <property type="match status" value="1"/>
</dbReference>
<evidence type="ECO:0000313" key="5">
    <source>
        <dbReference type="Proteomes" id="UP001500101"/>
    </source>
</evidence>
<evidence type="ECO:0000256" key="1">
    <source>
        <dbReference type="PROSITE-ProRule" id="PRU00169"/>
    </source>
</evidence>
<dbReference type="SUPFAM" id="SSF52172">
    <property type="entry name" value="CheY-like"/>
    <property type="match status" value="1"/>
</dbReference>
<dbReference type="SMART" id="SM00850">
    <property type="entry name" value="LytTR"/>
    <property type="match status" value="1"/>
</dbReference>
<dbReference type="InterPro" id="IPR001789">
    <property type="entry name" value="Sig_transdc_resp-reg_receiver"/>
</dbReference>
<keyword evidence="4" id="KW-0238">DNA-binding</keyword>
<feature type="modified residue" description="4-aspartylphosphate" evidence="1">
    <location>
        <position position="56"/>
    </location>
</feature>
<dbReference type="PANTHER" id="PTHR37299:SF1">
    <property type="entry name" value="STAGE 0 SPORULATION PROTEIN A HOMOLOG"/>
    <property type="match status" value="1"/>
</dbReference>
<dbReference type="PROSITE" id="PS50930">
    <property type="entry name" value="HTH_LYTTR"/>
    <property type="match status" value="1"/>
</dbReference>
<dbReference type="Gene3D" id="3.40.50.2300">
    <property type="match status" value="1"/>
</dbReference>
<protein>
    <submittedName>
        <fullName evidence="4">LytTR family DNA-binding domain-containing protein</fullName>
    </submittedName>
</protein>
<dbReference type="Gene3D" id="2.40.50.1020">
    <property type="entry name" value="LytTr DNA-binding domain"/>
    <property type="match status" value="1"/>
</dbReference>
<dbReference type="PANTHER" id="PTHR37299">
    <property type="entry name" value="TRANSCRIPTIONAL REGULATOR-RELATED"/>
    <property type="match status" value="1"/>
</dbReference>
<dbReference type="Pfam" id="PF00072">
    <property type="entry name" value="Response_reg"/>
    <property type="match status" value="1"/>
</dbReference>